<keyword evidence="2" id="KW-1185">Reference proteome</keyword>
<evidence type="ECO:0000313" key="1">
    <source>
        <dbReference type="EMBL" id="PQQ05841.1"/>
    </source>
</evidence>
<dbReference type="Proteomes" id="UP000250321">
    <property type="component" value="Unassembled WGS sequence"/>
</dbReference>
<proteinExistence type="predicted"/>
<accession>A0A314YKY6</accession>
<gene>
    <name evidence="1" type="ORF">Pyn_37339</name>
</gene>
<organism evidence="1 2">
    <name type="scientific">Prunus yedoensis var. nudiflora</name>
    <dbReference type="NCBI Taxonomy" id="2094558"/>
    <lineage>
        <taxon>Eukaryota</taxon>
        <taxon>Viridiplantae</taxon>
        <taxon>Streptophyta</taxon>
        <taxon>Embryophyta</taxon>
        <taxon>Tracheophyta</taxon>
        <taxon>Spermatophyta</taxon>
        <taxon>Magnoliopsida</taxon>
        <taxon>eudicotyledons</taxon>
        <taxon>Gunneridae</taxon>
        <taxon>Pentapetalae</taxon>
        <taxon>rosids</taxon>
        <taxon>fabids</taxon>
        <taxon>Rosales</taxon>
        <taxon>Rosaceae</taxon>
        <taxon>Amygdaloideae</taxon>
        <taxon>Amygdaleae</taxon>
        <taxon>Prunus</taxon>
    </lineage>
</organism>
<evidence type="ECO:0000313" key="2">
    <source>
        <dbReference type="Proteomes" id="UP000250321"/>
    </source>
</evidence>
<protein>
    <submittedName>
        <fullName evidence="1">Uncharacterized protein</fullName>
    </submittedName>
</protein>
<sequence>MGLPGLVGPMACPGSYSRSGGLLGSQGGPFARFAPSDGHAPKAFLLLTSSTSASFKYGEKESNSE</sequence>
<name>A0A314YKY6_PRUYE</name>
<reference evidence="1 2" key="1">
    <citation type="submission" date="2018-02" db="EMBL/GenBank/DDBJ databases">
        <title>Draft genome of wild Prunus yedoensis var. nudiflora.</title>
        <authorList>
            <person name="Baek S."/>
            <person name="Kim J.-H."/>
            <person name="Choi K."/>
            <person name="Kim G.-B."/>
            <person name="Cho A."/>
            <person name="Jang H."/>
            <person name="Shin C.-H."/>
            <person name="Yu H.-J."/>
            <person name="Mun J.-H."/>
        </authorList>
    </citation>
    <scope>NUCLEOTIDE SEQUENCE [LARGE SCALE GENOMIC DNA]</scope>
    <source>
        <strain evidence="2">cv. Jeju island</strain>
        <tissue evidence="1">Leaf</tissue>
    </source>
</reference>
<dbReference type="AlphaFoldDB" id="A0A314YKY6"/>
<comment type="caution">
    <text evidence="1">The sequence shown here is derived from an EMBL/GenBank/DDBJ whole genome shotgun (WGS) entry which is preliminary data.</text>
</comment>
<dbReference type="EMBL" id="PJQY01001035">
    <property type="protein sequence ID" value="PQQ05841.1"/>
    <property type="molecule type" value="Genomic_DNA"/>
</dbReference>